<evidence type="ECO:0000313" key="1">
    <source>
        <dbReference type="EMBL" id="OSY38401.1"/>
    </source>
</evidence>
<protein>
    <submittedName>
        <fullName evidence="1">Uncharacterized protein</fullName>
    </submittedName>
</protein>
<dbReference type="EMBL" id="MIGA01000059">
    <property type="protein sequence ID" value="OSY38401.1"/>
    <property type="molecule type" value="Genomic_DNA"/>
</dbReference>
<dbReference type="Proteomes" id="UP000194225">
    <property type="component" value="Unassembled WGS sequence"/>
</dbReference>
<gene>
    <name evidence="1" type="ORF">BG653_06110</name>
</gene>
<comment type="caution">
    <text evidence="1">The sequence shown here is derived from an EMBL/GenBank/DDBJ whole genome shotgun (WGS) entry which is preliminary data.</text>
</comment>
<name>A0ABX3XNU8_STRPT</name>
<proteinExistence type="predicted"/>
<evidence type="ECO:0000313" key="2">
    <source>
        <dbReference type="Proteomes" id="UP000194225"/>
    </source>
</evidence>
<organism evidence="1 2">
    <name type="scientific">Streptomyces platensis</name>
    <dbReference type="NCBI Taxonomy" id="58346"/>
    <lineage>
        <taxon>Bacteria</taxon>
        <taxon>Bacillati</taxon>
        <taxon>Actinomycetota</taxon>
        <taxon>Actinomycetes</taxon>
        <taxon>Kitasatosporales</taxon>
        <taxon>Streptomycetaceae</taxon>
        <taxon>Streptomyces</taxon>
    </lineage>
</organism>
<accession>A0ABX3XNU8</accession>
<reference evidence="1 2" key="1">
    <citation type="submission" date="2016-09" db="EMBL/GenBank/DDBJ databases">
        <title>Streptomyces platensis DSM40041, a candidate organism with high potential of specific P450 cytochromes.</title>
        <authorList>
            <person name="Grumaz C."/>
            <person name="Vainshtein Y."/>
            <person name="Kirstahler P."/>
            <person name="Sohn K."/>
        </authorList>
    </citation>
    <scope>NUCLEOTIDE SEQUENCE [LARGE SCALE GENOMIC DNA]</scope>
    <source>
        <strain evidence="1 2">DSM 40041</strain>
    </source>
</reference>
<sequence length="92" mass="9586">MVTSPLVLTVATPAPSRVPLRDTVVTPFVMTKLTVPVGTPPPGNTGPTKAVKLTVWPTTEGSGNEVTVVVVAAWLTVWVSVPTEEVKLASPL</sequence>
<keyword evidence="2" id="KW-1185">Reference proteome</keyword>